<accession>A0ABV4KG30</accession>
<sequence length="221" mass="25653">MPLHTIIQHNASTQILVWKITETYDQLFSEVVLNMKNRVRLASMKSEMHQRGFLSVRKLLQEAGFNDLDLYYDEDGKPHLKDVKNISITHSHNFSAIIISDEVVGIDIELQREKIIRIADKFVDKEARYLNKINAANYIKKLTVIWGAKEAIYKIRSEKGLSFKDHIVVNAFDLGNNDTVAQVNFEGDSQKYNVVYQEIEDFTLVYAFEIKNEIKSKVKRE</sequence>
<dbReference type="EMBL" id="JASMRN010000014">
    <property type="protein sequence ID" value="MEZ7516492.1"/>
    <property type="molecule type" value="Genomic_DNA"/>
</dbReference>
<comment type="caution">
    <text evidence="3">The sequence shown here is derived from an EMBL/GenBank/DDBJ whole genome shotgun (WGS) entry which is preliminary data.</text>
</comment>
<feature type="domain" description="4'-phosphopantetheinyl transferase" evidence="2">
    <location>
        <begin position="104"/>
        <end position="198"/>
    </location>
</feature>
<dbReference type="Proteomes" id="UP001568894">
    <property type="component" value="Unassembled WGS sequence"/>
</dbReference>
<gene>
    <name evidence="3" type="ORF">QO192_14510</name>
</gene>
<dbReference type="Gene3D" id="3.90.470.20">
    <property type="entry name" value="4'-phosphopantetheinyl transferase domain"/>
    <property type="match status" value="2"/>
</dbReference>
<dbReference type="GO" id="GO:0016740">
    <property type="term" value="F:transferase activity"/>
    <property type="evidence" value="ECO:0007669"/>
    <property type="project" value="UniProtKB-KW"/>
</dbReference>
<organism evidence="3 4">
    <name type="scientific">Flavobacterium frigidarium</name>
    <dbReference type="NCBI Taxonomy" id="99286"/>
    <lineage>
        <taxon>Bacteria</taxon>
        <taxon>Pseudomonadati</taxon>
        <taxon>Bacteroidota</taxon>
        <taxon>Flavobacteriia</taxon>
        <taxon>Flavobacteriales</taxon>
        <taxon>Flavobacteriaceae</taxon>
        <taxon>Flavobacterium</taxon>
    </lineage>
</organism>
<dbReference type="RefSeq" id="WP_371571758.1">
    <property type="nucleotide sequence ID" value="NZ_JASMRN010000014.1"/>
</dbReference>
<proteinExistence type="predicted"/>
<keyword evidence="4" id="KW-1185">Reference proteome</keyword>
<evidence type="ECO:0000259" key="2">
    <source>
        <dbReference type="Pfam" id="PF01648"/>
    </source>
</evidence>
<evidence type="ECO:0000256" key="1">
    <source>
        <dbReference type="ARBA" id="ARBA00022679"/>
    </source>
</evidence>
<protein>
    <submittedName>
        <fullName evidence="3">4'-phosphopantetheinyl transferase superfamily protein</fullName>
    </submittedName>
</protein>
<evidence type="ECO:0000313" key="3">
    <source>
        <dbReference type="EMBL" id="MEZ7516492.1"/>
    </source>
</evidence>
<evidence type="ECO:0000313" key="4">
    <source>
        <dbReference type="Proteomes" id="UP001568894"/>
    </source>
</evidence>
<dbReference type="Pfam" id="PF01648">
    <property type="entry name" value="ACPS"/>
    <property type="match status" value="1"/>
</dbReference>
<dbReference type="InterPro" id="IPR008278">
    <property type="entry name" value="4-PPantetheinyl_Trfase_dom"/>
</dbReference>
<name>A0ABV4KG30_9FLAO</name>
<dbReference type="InterPro" id="IPR037143">
    <property type="entry name" value="4-PPantetheinyl_Trfase_dom_sf"/>
</dbReference>
<reference evidence="3 4" key="1">
    <citation type="submission" date="2023-05" db="EMBL/GenBank/DDBJ databases">
        <title>Adaptations of aquatic viruses from atmosphere-close ecosystems of the Central Arctic Ocean.</title>
        <authorList>
            <person name="Rahlff J."/>
            <person name="Holmfeldt K."/>
        </authorList>
    </citation>
    <scope>NUCLEOTIDE SEQUENCE [LARGE SCALE GENOMIC DNA]</scope>
    <source>
        <strain evidence="3 4">Arc14</strain>
    </source>
</reference>
<keyword evidence="1 3" id="KW-0808">Transferase</keyword>
<dbReference type="SUPFAM" id="SSF56214">
    <property type="entry name" value="4'-phosphopantetheinyl transferase"/>
    <property type="match status" value="2"/>
</dbReference>